<accession>A0A9X2CR98</accession>
<protein>
    <submittedName>
        <fullName evidence="2">Uncharacterized protein</fullName>
    </submittedName>
</protein>
<dbReference type="Proteomes" id="UP001139150">
    <property type="component" value="Unassembled WGS sequence"/>
</dbReference>
<reference evidence="2" key="1">
    <citation type="submission" date="2022-02" db="EMBL/GenBank/DDBJ databases">
        <title>Halalkalibacter sp. nov. isolated from Lonar Lake, India.</title>
        <authorList>
            <person name="Joshi A."/>
            <person name="Thite S."/>
            <person name="Lodha T."/>
        </authorList>
    </citation>
    <scope>NUCLEOTIDE SEQUENCE</scope>
    <source>
        <strain evidence="2">MEB205</strain>
    </source>
</reference>
<feature type="transmembrane region" description="Helical" evidence="1">
    <location>
        <begin position="12"/>
        <end position="36"/>
    </location>
</feature>
<evidence type="ECO:0000313" key="3">
    <source>
        <dbReference type="Proteomes" id="UP001139150"/>
    </source>
</evidence>
<evidence type="ECO:0000313" key="2">
    <source>
        <dbReference type="EMBL" id="MCL7745559.1"/>
    </source>
</evidence>
<gene>
    <name evidence="2" type="ORF">MF646_00345</name>
</gene>
<dbReference type="RefSeq" id="WP_250094497.1">
    <property type="nucleotide sequence ID" value="NZ_JAKRYL010000001.1"/>
</dbReference>
<evidence type="ECO:0000256" key="1">
    <source>
        <dbReference type="SAM" id="Phobius"/>
    </source>
</evidence>
<organism evidence="2 3">
    <name type="scientific">Halalkalibacter alkaliphilus</name>
    <dbReference type="NCBI Taxonomy" id="2917993"/>
    <lineage>
        <taxon>Bacteria</taxon>
        <taxon>Bacillati</taxon>
        <taxon>Bacillota</taxon>
        <taxon>Bacilli</taxon>
        <taxon>Bacillales</taxon>
        <taxon>Bacillaceae</taxon>
        <taxon>Halalkalibacter</taxon>
    </lineage>
</organism>
<keyword evidence="1" id="KW-0472">Membrane</keyword>
<keyword evidence="1" id="KW-0812">Transmembrane</keyword>
<comment type="caution">
    <text evidence="2">The sequence shown here is derived from an EMBL/GenBank/DDBJ whole genome shotgun (WGS) entry which is preliminary data.</text>
</comment>
<name>A0A9X2CR98_9BACI</name>
<feature type="transmembrane region" description="Helical" evidence="1">
    <location>
        <begin position="91"/>
        <end position="113"/>
    </location>
</feature>
<dbReference type="AlphaFoldDB" id="A0A9X2CR98"/>
<keyword evidence="3" id="KW-1185">Reference proteome</keyword>
<sequence>MLRNTDSNTLFPYIATSGMLLLVTSFFVPIVAIMFIQDWLFFSVDHWSFIRPTAAYIGFGAGMVWTAIVLFSFLLTKMYSEKRDRTYKLTWLHLLLLGLAVPLFVFSITHYAYLDENGVQKNSFWTLSEDSIAWNDVIEVTRLVEERTKRVTAYSFTDGDLTITIPYDSRDYLTIQSINYVVDTYNWDIVEVVEGTKRPG</sequence>
<proteinExistence type="predicted"/>
<keyword evidence="1" id="KW-1133">Transmembrane helix</keyword>
<feature type="transmembrane region" description="Helical" evidence="1">
    <location>
        <begin position="56"/>
        <end position="79"/>
    </location>
</feature>
<dbReference type="EMBL" id="JAKRYL010000001">
    <property type="protein sequence ID" value="MCL7745559.1"/>
    <property type="molecule type" value="Genomic_DNA"/>
</dbReference>